<organism evidence="1 2">
    <name type="scientific">Oryza meyeriana var. granulata</name>
    <dbReference type="NCBI Taxonomy" id="110450"/>
    <lineage>
        <taxon>Eukaryota</taxon>
        <taxon>Viridiplantae</taxon>
        <taxon>Streptophyta</taxon>
        <taxon>Embryophyta</taxon>
        <taxon>Tracheophyta</taxon>
        <taxon>Spermatophyta</taxon>
        <taxon>Magnoliopsida</taxon>
        <taxon>Liliopsida</taxon>
        <taxon>Poales</taxon>
        <taxon>Poaceae</taxon>
        <taxon>BOP clade</taxon>
        <taxon>Oryzoideae</taxon>
        <taxon>Oryzeae</taxon>
        <taxon>Oryzinae</taxon>
        <taxon>Oryza</taxon>
        <taxon>Oryza meyeriana</taxon>
    </lineage>
</organism>
<evidence type="ECO:0000313" key="1">
    <source>
        <dbReference type="EMBL" id="KAF0907076.1"/>
    </source>
</evidence>
<sequence length="89" mass="9679">MQLDVAAPCAAAYHHHAPRHPVDQWASAITVPMPDLDHWVKRRHPRLHSPHASTPCPACIAATAALAAYACARPATTCHRPYGVHHPCL</sequence>
<keyword evidence="2" id="KW-1185">Reference proteome</keyword>
<dbReference type="EMBL" id="SPHZ02000007">
    <property type="protein sequence ID" value="KAF0907076.1"/>
    <property type="molecule type" value="Genomic_DNA"/>
</dbReference>
<evidence type="ECO:0000313" key="2">
    <source>
        <dbReference type="Proteomes" id="UP000479710"/>
    </source>
</evidence>
<reference evidence="1 2" key="1">
    <citation type="submission" date="2019-11" db="EMBL/GenBank/DDBJ databases">
        <title>Whole genome sequence of Oryza granulata.</title>
        <authorList>
            <person name="Li W."/>
        </authorList>
    </citation>
    <scope>NUCLEOTIDE SEQUENCE [LARGE SCALE GENOMIC DNA]</scope>
    <source>
        <strain evidence="2">cv. Menghai</strain>
        <tissue evidence="1">Leaf</tissue>
    </source>
</reference>
<gene>
    <name evidence="1" type="ORF">E2562_014677</name>
</gene>
<accession>A0A6G1D3V0</accession>
<dbReference type="AlphaFoldDB" id="A0A6G1D3V0"/>
<proteinExistence type="predicted"/>
<name>A0A6G1D3V0_9ORYZ</name>
<comment type="caution">
    <text evidence="1">The sequence shown here is derived from an EMBL/GenBank/DDBJ whole genome shotgun (WGS) entry which is preliminary data.</text>
</comment>
<dbReference type="Proteomes" id="UP000479710">
    <property type="component" value="Unassembled WGS sequence"/>
</dbReference>
<protein>
    <submittedName>
        <fullName evidence="1">Uncharacterized protein</fullName>
    </submittedName>
</protein>